<dbReference type="NCBIfam" id="TIGR01439">
    <property type="entry name" value="lp_hng_hel_AbrB"/>
    <property type="match status" value="1"/>
</dbReference>
<dbReference type="SMART" id="SM00966">
    <property type="entry name" value="SpoVT_AbrB"/>
    <property type="match status" value="1"/>
</dbReference>
<dbReference type="InterPro" id="IPR007159">
    <property type="entry name" value="SpoVT-AbrB_dom"/>
</dbReference>
<sequence>MDVAITKMSSKGQIVIPASMRTDLPEGEKILIIREGERIILKPLTEIEPALREDILFAEKTETAFGEYAKGNFTKKKAGDFIKEMDSW</sequence>
<dbReference type="HOGENOM" id="CLU_2447491_0_0_2"/>
<protein>
    <submittedName>
        <fullName evidence="2">Transcriptional regulator, AbrB family</fullName>
    </submittedName>
</protein>
<dbReference type="Proteomes" id="UP000002408">
    <property type="component" value="Chromosome"/>
</dbReference>
<dbReference type="EMBL" id="CP000780">
    <property type="protein sequence ID" value="ABS54924.1"/>
    <property type="molecule type" value="Genomic_DNA"/>
</dbReference>
<dbReference type="PROSITE" id="PS51740">
    <property type="entry name" value="SPOVT_ABRB"/>
    <property type="match status" value="1"/>
</dbReference>
<name>A7I5B3_METB6</name>
<dbReference type="Gene3D" id="2.10.260.10">
    <property type="match status" value="1"/>
</dbReference>
<evidence type="ECO:0000259" key="1">
    <source>
        <dbReference type="PROSITE" id="PS51740"/>
    </source>
</evidence>
<evidence type="ECO:0000313" key="3">
    <source>
        <dbReference type="Proteomes" id="UP000002408"/>
    </source>
</evidence>
<dbReference type="InterPro" id="IPR037914">
    <property type="entry name" value="SpoVT-AbrB_sf"/>
</dbReference>
<dbReference type="KEGG" id="mbn:Mboo_0404"/>
<feature type="domain" description="SpoVT-AbrB" evidence="1">
    <location>
        <begin position="3"/>
        <end position="46"/>
    </location>
</feature>
<dbReference type="OrthoDB" id="117292at2157"/>
<evidence type="ECO:0000313" key="2">
    <source>
        <dbReference type="EMBL" id="ABS54924.1"/>
    </source>
</evidence>
<dbReference type="SUPFAM" id="SSF89447">
    <property type="entry name" value="AbrB/MazE/MraZ-like"/>
    <property type="match status" value="1"/>
</dbReference>
<accession>A7I5B3</accession>
<organism evidence="2 3">
    <name type="scientific">Methanoregula boonei (strain DSM 21154 / JCM 14090 / 6A8)</name>
    <dbReference type="NCBI Taxonomy" id="456442"/>
    <lineage>
        <taxon>Archaea</taxon>
        <taxon>Methanobacteriati</taxon>
        <taxon>Methanobacteriota</taxon>
        <taxon>Stenosarchaea group</taxon>
        <taxon>Methanomicrobia</taxon>
        <taxon>Methanomicrobiales</taxon>
        <taxon>Methanoregulaceae</taxon>
        <taxon>Methanoregula</taxon>
    </lineage>
</organism>
<dbReference type="GO" id="GO:0003677">
    <property type="term" value="F:DNA binding"/>
    <property type="evidence" value="ECO:0007669"/>
    <property type="project" value="InterPro"/>
</dbReference>
<dbReference type="RefSeq" id="WP_011991412.1">
    <property type="nucleotide sequence ID" value="NC_009712.1"/>
</dbReference>
<proteinExistence type="predicted"/>
<dbReference type="eggNOG" id="arCOG11378">
    <property type="taxonomic scope" value="Archaea"/>
</dbReference>
<dbReference type="GeneID" id="5410312"/>
<dbReference type="Pfam" id="PF04014">
    <property type="entry name" value="MazE_antitoxin"/>
    <property type="match status" value="1"/>
</dbReference>
<gene>
    <name evidence="2" type="ordered locus">Mboo_0404</name>
</gene>
<dbReference type="AlphaFoldDB" id="A7I5B3"/>
<keyword evidence="3" id="KW-1185">Reference proteome</keyword>
<reference evidence="3" key="1">
    <citation type="journal article" date="2015" name="Microbiology">
        <title>Genome of Methanoregula boonei 6A8 reveals adaptations to oligotrophic peatland environments.</title>
        <authorList>
            <person name="Braeuer S."/>
            <person name="Cadillo-Quiroz H."/>
            <person name="Kyrpides N."/>
            <person name="Woyke T."/>
            <person name="Goodwin L."/>
            <person name="Detter C."/>
            <person name="Podell S."/>
            <person name="Yavitt J.B."/>
            <person name="Zinder S.H."/>
        </authorList>
    </citation>
    <scope>NUCLEOTIDE SEQUENCE [LARGE SCALE GENOMIC DNA]</scope>
    <source>
        <strain evidence="3">DSM 21154 / JCM 14090 / 6A8</strain>
    </source>
</reference>